<keyword evidence="2" id="KW-1185">Reference proteome</keyword>
<dbReference type="RefSeq" id="WP_147866211.1">
    <property type="nucleotide sequence ID" value="NZ_CP036264.1"/>
</dbReference>
<sequence>MVDETKEELCQAASGTKDDKLSFLKLTTVFGDLASSPRFADTYAAMIDRVYENPDVSVQMRGVIESDG</sequence>
<name>A0A5B9M5J3_9BACT</name>
<gene>
    <name evidence="1" type="ORF">Mal15_04190</name>
</gene>
<organism evidence="1 2">
    <name type="scientific">Stieleria maiorica</name>
    <dbReference type="NCBI Taxonomy" id="2795974"/>
    <lineage>
        <taxon>Bacteria</taxon>
        <taxon>Pseudomonadati</taxon>
        <taxon>Planctomycetota</taxon>
        <taxon>Planctomycetia</taxon>
        <taxon>Pirellulales</taxon>
        <taxon>Pirellulaceae</taxon>
        <taxon>Stieleria</taxon>
    </lineage>
</organism>
<dbReference type="KEGG" id="smam:Mal15_04190"/>
<accession>A0A5B9M5J3</accession>
<evidence type="ECO:0000313" key="1">
    <source>
        <dbReference type="EMBL" id="QEF96391.1"/>
    </source>
</evidence>
<dbReference type="EMBL" id="CP036264">
    <property type="protein sequence ID" value="QEF96391.1"/>
    <property type="molecule type" value="Genomic_DNA"/>
</dbReference>
<proteinExistence type="predicted"/>
<dbReference type="Proteomes" id="UP000321353">
    <property type="component" value="Chromosome"/>
</dbReference>
<reference evidence="1 2" key="1">
    <citation type="submission" date="2019-02" db="EMBL/GenBank/DDBJ databases">
        <title>Planctomycetal bacteria perform biofilm scaping via a novel small molecule.</title>
        <authorList>
            <person name="Jeske O."/>
            <person name="Boedeker C."/>
            <person name="Wiegand S."/>
            <person name="Breitling P."/>
            <person name="Kallscheuer N."/>
            <person name="Jogler M."/>
            <person name="Rohde M."/>
            <person name="Petersen J."/>
            <person name="Medema M.H."/>
            <person name="Surup F."/>
            <person name="Jogler C."/>
        </authorList>
    </citation>
    <scope>NUCLEOTIDE SEQUENCE [LARGE SCALE GENOMIC DNA]</scope>
    <source>
        <strain evidence="1 2">Mal15</strain>
    </source>
</reference>
<dbReference type="AlphaFoldDB" id="A0A5B9M5J3"/>
<protein>
    <submittedName>
        <fullName evidence="1">Uncharacterized protein</fullName>
    </submittedName>
</protein>
<evidence type="ECO:0000313" key="2">
    <source>
        <dbReference type="Proteomes" id="UP000321353"/>
    </source>
</evidence>